<keyword evidence="2 6" id="KW-0812">Transmembrane</keyword>
<dbReference type="InterPro" id="IPR051361">
    <property type="entry name" value="ThrE/Ser_Exporter"/>
</dbReference>
<feature type="transmembrane region" description="Helical" evidence="6">
    <location>
        <begin position="228"/>
        <end position="252"/>
    </location>
</feature>
<dbReference type="PANTHER" id="PTHR31082:SF4">
    <property type="entry name" value="PHEROMONE-REGULATED MEMBRANE PROTEIN 10"/>
    <property type="match status" value="1"/>
</dbReference>
<dbReference type="Proteomes" id="UP001496674">
    <property type="component" value="Chromosome"/>
</dbReference>
<evidence type="ECO:0000256" key="1">
    <source>
        <dbReference type="ARBA" id="ARBA00004141"/>
    </source>
</evidence>
<dbReference type="InterPro" id="IPR024528">
    <property type="entry name" value="ThrE_2"/>
</dbReference>
<gene>
    <name evidence="9" type="ORF">BSYN_28140</name>
</gene>
<evidence type="ECO:0000256" key="3">
    <source>
        <dbReference type="ARBA" id="ARBA00022989"/>
    </source>
</evidence>
<dbReference type="PANTHER" id="PTHR31082">
    <property type="entry name" value="PHEROMONE-REGULATED MEMBRANE PROTEIN 10"/>
    <property type="match status" value="1"/>
</dbReference>
<sequence length="400" mass="44026">MSIPEKYKFIIQLGKALHNYGIPSYRIQAYLSKVSKNMGVRGTFMDSPTWINYVFYENGDEQTYNYIESVAPGTLNLGAFSRIVETTDKLIANEIDITEIDSRLKTIHEKTVKVNHLALTIAYALSAGMFNLMIGSNWISVFFALLLGAFVYLLTYLSTKYVYLNSVLESIASFLATIIAGLLSLVFPDLNVGLTIISAIIIFVPGLAITTALEEITSKSLVSGTAKLFDALISLFKQFFGVILGLTSLKFLINFEIFNHYSNIPNWIIFLAIPLFSISLLPIFQVRKKDMLFGVLTGAVGFFLTYSFSVAGILLSTFVGSIGVVIFSHLFSKITKTPKVVYVTQGIIMLVPGSKTLFGLSNVFLNTTIVNVGNIGEQVAYILMGILGGLLFSGVFKPED</sequence>
<feature type="transmembrane region" description="Helical" evidence="6">
    <location>
        <begin position="264"/>
        <end position="284"/>
    </location>
</feature>
<feature type="transmembrane region" description="Helical" evidence="6">
    <location>
        <begin position="314"/>
        <end position="331"/>
    </location>
</feature>
<dbReference type="Pfam" id="PF12821">
    <property type="entry name" value="ThrE_2"/>
    <property type="match status" value="1"/>
</dbReference>
<evidence type="ECO:0000256" key="6">
    <source>
        <dbReference type="SAM" id="Phobius"/>
    </source>
</evidence>
<dbReference type="EMBL" id="AP028055">
    <property type="protein sequence ID" value="BEH00550.1"/>
    <property type="molecule type" value="Genomic_DNA"/>
</dbReference>
<feature type="transmembrane region" description="Helical" evidence="6">
    <location>
        <begin position="378"/>
        <end position="396"/>
    </location>
</feature>
<feature type="transmembrane region" description="Helical" evidence="6">
    <location>
        <begin position="167"/>
        <end position="187"/>
    </location>
</feature>
<dbReference type="Pfam" id="PF06738">
    <property type="entry name" value="ThrE"/>
    <property type="match status" value="1"/>
</dbReference>
<evidence type="ECO:0000259" key="8">
    <source>
        <dbReference type="Pfam" id="PF12821"/>
    </source>
</evidence>
<dbReference type="InterPro" id="IPR010619">
    <property type="entry name" value="ThrE-like_N"/>
</dbReference>
<organism evidence="9 10">
    <name type="scientific">Bacteroides sedimenti</name>
    <dbReference type="NCBI Taxonomy" id="2136147"/>
    <lineage>
        <taxon>Bacteria</taxon>
        <taxon>Pseudomonadati</taxon>
        <taxon>Bacteroidota</taxon>
        <taxon>Bacteroidia</taxon>
        <taxon>Bacteroidales</taxon>
        <taxon>Bacteroidaceae</taxon>
        <taxon>Bacteroides</taxon>
    </lineage>
</organism>
<evidence type="ECO:0000313" key="10">
    <source>
        <dbReference type="Proteomes" id="UP001496674"/>
    </source>
</evidence>
<keyword evidence="10" id="KW-1185">Reference proteome</keyword>
<accession>A0ABM8ILF7</accession>
<dbReference type="RefSeq" id="WP_353331985.1">
    <property type="nucleotide sequence ID" value="NZ_AP028055.1"/>
</dbReference>
<evidence type="ECO:0000313" key="9">
    <source>
        <dbReference type="EMBL" id="BEH00550.1"/>
    </source>
</evidence>
<comment type="similarity">
    <text evidence="5">Belongs to the ThrE exporter (TC 2.A.79) family.</text>
</comment>
<keyword evidence="3 6" id="KW-1133">Transmembrane helix</keyword>
<protein>
    <recommendedName>
        <fullName evidence="11">Threonine/serine exporter family protein</fullName>
    </recommendedName>
</protein>
<keyword evidence="4 6" id="KW-0472">Membrane</keyword>
<feature type="transmembrane region" description="Helical" evidence="6">
    <location>
        <begin position="138"/>
        <end position="155"/>
    </location>
</feature>
<proteinExistence type="inferred from homology"/>
<feature type="transmembrane region" description="Helical" evidence="6">
    <location>
        <begin position="340"/>
        <end position="358"/>
    </location>
</feature>
<comment type="subcellular location">
    <subcellularLocation>
        <location evidence="1">Membrane</location>
        <topology evidence="1">Multi-pass membrane protein</topology>
    </subcellularLocation>
</comment>
<feature type="transmembrane region" description="Helical" evidence="6">
    <location>
        <begin position="193"/>
        <end position="216"/>
    </location>
</feature>
<feature type="domain" description="Threonine/Serine exporter ThrE" evidence="8">
    <location>
        <begin position="273"/>
        <end position="393"/>
    </location>
</feature>
<evidence type="ECO:0000256" key="2">
    <source>
        <dbReference type="ARBA" id="ARBA00022692"/>
    </source>
</evidence>
<evidence type="ECO:0000256" key="5">
    <source>
        <dbReference type="ARBA" id="ARBA00034125"/>
    </source>
</evidence>
<name>A0ABM8ILF7_9BACE</name>
<evidence type="ECO:0008006" key="11">
    <source>
        <dbReference type="Google" id="ProtNLM"/>
    </source>
</evidence>
<evidence type="ECO:0000256" key="4">
    <source>
        <dbReference type="ARBA" id="ARBA00023136"/>
    </source>
</evidence>
<evidence type="ECO:0000259" key="7">
    <source>
        <dbReference type="Pfam" id="PF06738"/>
    </source>
</evidence>
<reference evidence="9 10" key="1">
    <citation type="submission" date="2023-04" db="EMBL/GenBank/DDBJ databases">
        <title>Draft genome sequence of acteroides sedimenti strain YN3PY1.</title>
        <authorList>
            <person name="Yoshida N."/>
        </authorList>
    </citation>
    <scope>NUCLEOTIDE SEQUENCE [LARGE SCALE GENOMIC DNA]</scope>
    <source>
        <strain evidence="9 10">YN3PY1</strain>
    </source>
</reference>
<feature type="domain" description="Threonine/serine exporter-like N-terminal" evidence="7">
    <location>
        <begin position="9"/>
        <end position="247"/>
    </location>
</feature>